<evidence type="ECO:0000313" key="2">
    <source>
        <dbReference type="Proteomes" id="UP000623269"/>
    </source>
</evidence>
<gene>
    <name evidence="1" type="ORF">I5677_03300</name>
</gene>
<reference evidence="1" key="1">
    <citation type="submission" date="2020-12" db="EMBL/GenBank/DDBJ databases">
        <title>M. sibirica DSM 26468T genome.</title>
        <authorList>
            <person name="Thieme N."/>
            <person name="Rettenmaier R."/>
            <person name="Zverlov V."/>
            <person name="Liebl W."/>
        </authorList>
    </citation>
    <scope>NUCLEOTIDE SEQUENCE</scope>
    <source>
        <strain evidence="1">DSM 26468</strain>
    </source>
</reference>
<protein>
    <submittedName>
        <fullName evidence="1">DUF3842 family protein</fullName>
    </submittedName>
</protein>
<dbReference type="AlphaFoldDB" id="A0A8J7H825"/>
<dbReference type="Proteomes" id="UP000623269">
    <property type="component" value="Unassembled WGS sequence"/>
</dbReference>
<accession>A0A8J7H825</accession>
<evidence type="ECO:0000313" key="1">
    <source>
        <dbReference type="EMBL" id="MBH1939920.1"/>
    </source>
</evidence>
<comment type="caution">
    <text evidence="1">The sequence shown here is derived from an EMBL/GenBank/DDBJ whole genome shotgun (WGS) entry which is preliminary data.</text>
</comment>
<dbReference type="InterPro" id="IPR024208">
    <property type="entry name" value="DUF3842"/>
</dbReference>
<sequence>MRIAVIDGQGGGMGKLIVEKLRDEFNDTIEIIALGTNALATTLMLKAGADEGASGENAIIFNSSKVDAIMGPIGIVAANSMLGELTPLMAKAIAESPAKKVLIPLNRCNIQVAGVRSEPLPSQVDNAIELLKER</sequence>
<dbReference type="EMBL" id="JAEAGR010000002">
    <property type="protein sequence ID" value="MBH1939920.1"/>
    <property type="molecule type" value="Genomic_DNA"/>
</dbReference>
<keyword evidence="2" id="KW-1185">Reference proteome</keyword>
<proteinExistence type="predicted"/>
<dbReference type="RefSeq" id="WP_197660132.1">
    <property type="nucleotide sequence ID" value="NZ_JAEAGR010000002.1"/>
</dbReference>
<name>A0A8J7H825_9FIRM</name>
<dbReference type="Pfam" id="PF12953">
    <property type="entry name" value="DUF3842"/>
    <property type="match status" value="1"/>
</dbReference>
<organism evidence="1 2">
    <name type="scientific">Mobilitalea sibirica</name>
    <dbReference type="NCBI Taxonomy" id="1462919"/>
    <lineage>
        <taxon>Bacteria</taxon>
        <taxon>Bacillati</taxon>
        <taxon>Bacillota</taxon>
        <taxon>Clostridia</taxon>
        <taxon>Lachnospirales</taxon>
        <taxon>Lachnospiraceae</taxon>
        <taxon>Mobilitalea</taxon>
    </lineage>
</organism>